<sequence length="231" mass="26580">MSTLKYLLLYFTIVFFPFLYCVDAYICYYPPADHRFLEDQSVADILGQNVTDPIALVGYSFKDSRKQIGLYYLITACTCAYIIILSLAFLMNKFLKKQSKKTTSSLSTTKLIEMNKQISRNLIIQASMPLFIYLSVLFLLALKGFGSQWHWINYYNVLCNIPMFLPSALNPIFSICIIKSYRNVFAKDALRIAKRFKILILRQNVQQMAGNCATVPSNTNKIYNYNLKPIA</sequence>
<proteinExistence type="predicted"/>
<reference evidence="2 3" key="1">
    <citation type="submission" date="2024-10" db="EMBL/GenBank/DDBJ databases">
        <authorList>
            <person name="Kim D."/>
        </authorList>
    </citation>
    <scope>NUCLEOTIDE SEQUENCE [LARGE SCALE GENOMIC DNA]</scope>
    <source>
        <strain evidence="2">Taebaek</strain>
    </source>
</reference>
<feature type="transmembrane region" description="Helical" evidence="1">
    <location>
        <begin position="122"/>
        <end position="142"/>
    </location>
</feature>
<evidence type="ECO:0000256" key="1">
    <source>
        <dbReference type="SAM" id="Phobius"/>
    </source>
</evidence>
<dbReference type="SUPFAM" id="SSF81321">
    <property type="entry name" value="Family A G protein-coupled receptor-like"/>
    <property type="match status" value="1"/>
</dbReference>
<dbReference type="Proteomes" id="UP001620645">
    <property type="component" value="Unassembled WGS sequence"/>
</dbReference>
<dbReference type="EMBL" id="JBICCN010000118">
    <property type="protein sequence ID" value="KAL3092633.1"/>
    <property type="molecule type" value="Genomic_DNA"/>
</dbReference>
<keyword evidence="1" id="KW-1133">Transmembrane helix</keyword>
<dbReference type="Gene3D" id="1.20.1070.10">
    <property type="entry name" value="Rhodopsin 7-helix transmembrane proteins"/>
    <property type="match status" value="1"/>
</dbReference>
<dbReference type="AlphaFoldDB" id="A0ABD2JQC9"/>
<feature type="transmembrane region" description="Helical" evidence="1">
    <location>
        <begin position="70"/>
        <end position="91"/>
    </location>
</feature>
<name>A0ABD2JQC9_HETSC</name>
<feature type="transmembrane region" description="Helical" evidence="1">
    <location>
        <begin position="154"/>
        <end position="178"/>
    </location>
</feature>
<feature type="transmembrane region" description="Helical" evidence="1">
    <location>
        <begin position="7"/>
        <end position="26"/>
    </location>
</feature>
<organism evidence="2 3">
    <name type="scientific">Heterodera schachtii</name>
    <name type="common">Sugarbeet cyst nematode worm</name>
    <name type="synonym">Tylenchus schachtii</name>
    <dbReference type="NCBI Taxonomy" id="97005"/>
    <lineage>
        <taxon>Eukaryota</taxon>
        <taxon>Metazoa</taxon>
        <taxon>Ecdysozoa</taxon>
        <taxon>Nematoda</taxon>
        <taxon>Chromadorea</taxon>
        <taxon>Rhabditida</taxon>
        <taxon>Tylenchina</taxon>
        <taxon>Tylenchomorpha</taxon>
        <taxon>Tylenchoidea</taxon>
        <taxon>Heteroderidae</taxon>
        <taxon>Heteroderinae</taxon>
        <taxon>Heterodera</taxon>
    </lineage>
</organism>
<keyword evidence="3" id="KW-1185">Reference proteome</keyword>
<keyword evidence="1" id="KW-0472">Membrane</keyword>
<dbReference type="InterPro" id="IPR019421">
    <property type="entry name" value="7TM_GPCR_serpentine_rcpt_Srd"/>
</dbReference>
<gene>
    <name evidence="2" type="ORF">niasHS_007842</name>
</gene>
<evidence type="ECO:0008006" key="4">
    <source>
        <dbReference type="Google" id="ProtNLM"/>
    </source>
</evidence>
<evidence type="ECO:0000313" key="2">
    <source>
        <dbReference type="EMBL" id="KAL3092633.1"/>
    </source>
</evidence>
<accession>A0ABD2JQC9</accession>
<dbReference type="Pfam" id="PF10317">
    <property type="entry name" value="7TM_GPCR_Srd"/>
    <property type="match status" value="1"/>
</dbReference>
<comment type="caution">
    <text evidence="2">The sequence shown here is derived from an EMBL/GenBank/DDBJ whole genome shotgun (WGS) entry which is preliminary data.</text>
</comment>
<evidence type="ECO:0000313" key="3">
    <source>
        <dbReference type="Proteomes" id="UP001620645"/>
    </source>
</evidence>
<protein>
    <recommendedName>
        <fullName evidence="4">G-protein coupled receptors family 1 profile domain-containing protein</fullName>
    </recommendedName>
</protein>
<keyword evidence="1" id="KW-0812">Transmembrane</keyword>